<protein>
    <submittedName>
        <fullName evidence="1">Uncharacterized protein</fullName>
    </submittedName>
</protein>
<organism evidence="1 2">
    <name type="scientific">Roseibium suaedae</name>
    <dbReference type="NCBI Taxonomy" id="735517"/>
    <lineage>
        <taxon>Bacteria</taxon>
        <taxon>Pseudomonadati</taxon>
        <taxon>Pseudomonadota</taxon>
        <taxon>Alphaproteobacteria</taxon>
        <taxon>Hyphomicrobiales</taxon>
        <taxon>Stappiaceae</taxon>
        <taxon>Roseibium</taxon>
    </lineage>
</organism>
<gene>
    <name evidence="1" type="ORF">SAMN05444272_0869</name>
</gene>
<dbReference type="EMBL" id="FRBW01000001">
    <property type="protein sequence ID" value="SHL55344.1"/>
    <property type="molecule type" value="Genomic_DNA"/>
</dbReference>
<evidence type="ECO:0000313" key="2">
    <source>
        <dbReference type="Proteomes" id="UP000186002"/>
    </source>
</evidence>
<keyword evidence="2" id="KW-1185">Reference proteome</keyword>
<reference evidence="1 2" key="1">
    <citation type="submission" date="2016-11" db="EMBL/GenBank/DDBJ databases">
        <authorList>
            <person name="Jaros S."/>
            <person name="Januszkiewicz K."/>
            <person name="Wedrychowicz H."/>
        </authorList>
    </citation>
    <scope>NUCLEOTIDE SEQUENCE [LARGE SCALE GENOMIC DNA]</scope>
    <source>
        <strain evidence="1 2">DSM 22153</strain>
    </source>
</reference>
<sequence>MIVPNRSSGPGGPELIVLMKTFSAAATLKCCFRGAIGRVGGARTGTAL</sequence>
<dbReference type="Proteomes" id="UP000186002">
    <property type="component" value="Unassembled WGS sequence"/>
</dbReference>
<accession>A0A1M7BK72</accession>
<proteinExistence type="predicted"/>
<name>A0A1M7BK72_9HYPH</name>
<evidence type="ECO:0000313" key="1">
    <source>
        <dbReference type="EMBL" id="SHL55344.1"/>
    </source>
</evidence>
<dbReference type="AlphaFoldDB" id="A0A1M7BK72"/>